<evidence type="ECO:0000256" key="4">
    <source>
        <dbReference type="ARBA" id="ARBA00022448"/>
    </source>
</evidence>
<organism evidence="12 13">
    <name type="scientific">Actinomyces ruminis</name>
    <dbReference type="NCBI Taxonomy" id="1937003"/>
    <lineage>
        <taxon>Bacteria</taxon>
        <taxon>Bacillati</taxon>
        <taxon>Actinomycetota</taxon>
        <taxon>Actinomycetes</taxon>
        <taxon>Actinomycetales</taxon>
        <taxon>Actinomycetaceae</taxon>
        <taxon>Actinomyces</taxon>
    </lineage>
</organism>
<evidence type="ECO:0000256" key="2">
    <source>
        <dbReference type="ARBA" id="ARBA00008417"/>
    </source>
</evidence>
<dbReference type="PANTHER" id="PTHR43823">
    <property type="entry name" value="SPORULATION PROTEIN YKVU"/>
    <property type="match status" value="1"/>
</dbReference>
<evidence type="ECO:0000313" key="12">
    <source>
        <dbReference type="EMBL" id="PHP51769.1"/>
    </source>
</evidence>
<evidence type="ECO:0000256" key="1">
    <source>
        <dbReference type="ARBA" id="ARBA00004651"/>
    </source>
</evidence>
<feature type="transmembrane region" description="Helical" evidence="11">
    <location>
        <begin position="268"/>
        <end position="294"/>
    </location>
</feature>
<feature type="transmembrane region" description="Helical" evidence="11">
    <location>
        <begin position="353"/>
        <end position="370"/>
    </location>
</feature>
<evidence type="ECO:0000256" key="11">
    <source>
        <dbReference type="SAM" id="Phobius"/>
    </source>
</evidence>
<evidence type="ECO:0000256" key="6">
    <source>
        <dbReference type="ARBA" id="ARBA00022692"/>
    </source>
</evidence>
<feature type="transmembrane region" description="Helical" evidence="11">
    <location>
        <begin position="161"/>
        <end position="186"/>
    </location>
</feature>
<keyword evidence="13" id="KW-1185">Reference proteome</keyword>
<sequence length="469" mass="49433">MDMSRHLSARELLRYTLPSIAMMVFTSIYGVVDGLFVSNYAGKTALAAITLIMPFIMILGTLGFMMGSGGSELISHTRGRGDGELANRYFSMIVYVTLGAGTALALIGALAMRPVAQMLGASGQLLEMCVLYGRILMVSLPAYMLQYAFQTFASTAGRPRLGLYVTLTAGLTNMSLDLLFVGVLGWGVAGAAWATVTSELIGGFVPLAWFARPNPSLLRLGRPARDPAALARACVNGSSEMMAVVAISVVSIIYNLQLLKFIGQDGVAAYGVVMYLSMIFTAIFEGFCMGAAPLMSYQHGAANDAEKRSLMRTSLAILGVAGAAMLLASQLLAHPLALIFAGYDHDLMALTETALRIFSVSFLPMGVSMYGSSLFTALGNGLVSAALAAGRTLGLEVASVLLLPRLVGPMGIWAAIIVAEAMAALAVGALINWLGPRYGLRDRRTISEEQTKAPAPGHPAAMAAPLPKR</sequence>
<name>A0ABX4M8I8_9ACTO</name>
<dbReference type="PANTHER" id="PTHR43823:SF3">
    <property type="entry name" value="MULTIDRUG EXPORT PROTEIN MEPA"/>
    <property type="match status" value="1"/>
</dbReference>
<dbReference type="InterPro" id="IPR045070">
    <property type="entry name" value="MATE_MepA-like"/>
</dbReference>
<evidence type="ECO:0000256" key="9">
    <source>
        <dbReference type="ARBA" id="ARBA00023251"/>
    </source>
</evidence>
<keyword evidence="6 11" id="KW-0812">Transmembrane</keyword>
<evidence type="ECO:0000313" key="13">
    <source>
        <dbReference type="Proteomes" id="UP000194577"/>
    </source>
</evidence>
<feature type="transmembrane region" description="Helical" evidence="11">
    <location>
        <begin position="410"/>
        <end position="434"/>
    </location>
</feature>
<keyword evidence="9" id="KW-0046">Antibiotic resistance</keyword>
<dbReference type="CDD" id="cd13143">
    <property type="entry name" value="MATE_MepA_like"/>
    <property type="match status" value="1"/>
</dbReference>
<comment type="similarity">
    <text evidence="2">Belongs to the multi antimicrobial extrusion (MATE) (TC 2.A.66.1) family. MepA subfamily.</text>
</comment>
<evidence type="ECO:0000256" key="10">
    <source>
        <dbReference type="SAM" id="MobiDB-lite"/>
    </source>
</evidence>
<protein>
    <recommendedName>
        <fullName evidence="3">Multidrug export protein MepA</fullName>
    </recommendedName>
</protein>
<feature type="transmembrane region" description="Helical" evidence="11">
    <location>
        <begin position="12"/>
        <end position="32"/>
    </location>
</feature>
<comment type="caution">
    <text evidence="12">The sequence shown here is derived from an EMBL/GenBank/DDBJ whole genome shotgun (WGS) entry which is preliminary data.</text>
</comment>
<dbReference type="Proteomes" id="UP000194577">
    <property type="component" value="Unassembled WGS sequence"/>
</dbReference>
<proteinExistence type="inferred from homology"/>
<dbReference type="InterPro" id="IPR048279">
    <property type="entry name" value="MdtK-like"/>
</dbReference>
<keyword evidence="8 11" id="KW-0472">Membrane</keyword>
<comment type="subcellular location">
    <subcellularLocation>
        <location evidence="1">Cell membrane</location>
        <topology evidence="1">Multi-pass membrane protein</topology>
    </subcellularLocation>
</comment>
<evidence type="ECO:0000256" key="8">
    <source>
        <dbReference type="ARBA" id="ARBA00023136"/>
    </source>
</evidence>
<feature type="compositionally biased region" description="Low complexity" evidence="10">
    <location>
        <begin position="453"/>
        <end position="469"/>
    </location>
</feature>
<feature type="transmembrane region" description="Helical" evidence="11">
    <location>
        <begin position="131"/>
        <end position="149"/>
    </location>
</feature>
<feature type="transmembrane region" description="Helical" evidence="11">
    <location>
        <begin position="382"/>
        <end position="404"/>
    </location>
</feature>
<reference evidence="12 13" key="1">
    <citation type="submission" date="2017-10" db="EMBL/GenBank/DDBJ databases">
        <title>Draft genome sequence of cellulolytic Actinomyces sp CtC72 isolated from cattle rumen fluid.</title>
        <authorList>
            <person name="Joshi A.J."/>
            <person name="Vasudevan G."/>
            <person name="Lanjekar V.B."/>
            <person name="Hivarkar S."/>
            <person name="Engineer A."/>
            <person name="Pore S.D."/>
            <person name="Dhakephalkar P.K."/>
            <person name="Dagar S."/>
        </authorList>
    </citation>
    <scope>NUCLEOTIDE SEQUENCE [LARGE SCALE GENOMIC DNA]</scope>
    <source>
        <strain evidence="13">CtC72</strain>
    </source>
</reference>
<dbReference type="Pfam" id="PF01554">
    <property type="entry name" value="MatE"/>
    <property type="match status" value="2"/>
</dbReference>
<dbReference type="EMBL" id="MTPX02000082">
    <property type="protein sequence ID" value="PHP51769.1"/>
    <property type="molecule type" value="Genomic_DNA"/>
</dbReference>
<dbReference type="InterPro" id="IPR051327">
    <property type="entry name" value="MATE_MepA_subfamily"/>
</dbReference>
<accession>A0ABX4M8I8</accession>
<feature type="transmembrane region" description="Helical" evidence="11">
    <location>
        <begin position="315"/>
        <end position="341"/>
    </location>
</feature>
<feature type="region of interest" description="Disordered" evidence="10">
    <location>
        <begin position="448"/>
        <end position="469"/>
    </location>
</feature>
<dbReference type="PIRSF" id="PIRSF006603">
    <property type="entry name" value="DinF"/>
    <property type="match status" value="1"/>
</dbReference>
<keyword evidence="4" id="KW-0813">Transport</keyword>
<keyword evidence="7 11" id="KW-1133">Transmembrane helix</keyword>
<evidence type="ECO:0000256" key="3">
    <source>
        <dbReference type="ARBA" id="ARBA00022106"/>
    </source>
</evidence>
<evidence type="ECO:0000256" key="5">
    <source>
        <dbReference type="ARBA" id="ARBA00022475"/>
    </source>
</evidence>
<feature type="transmembrane region" description="Helical" evidence="11">
    <location>
        <begin position="89"/>
        <end position="111"/>
    </location>
</feature>
<feature type="transmembrane region" description="Helical" evidence="11">
    <location>
        <begin position="44"/>
        <end position="68"/>
    </location>
</feature>
<feature type="transmembrane region" description="Helical" evidence="11">
    <location>
        <begin position="233"/>
        <end position="256"/>
    </location>
</feature>
<gene>
    <name evidence="12" type="ORF">BW737_014720</name>
</gene>
<feature type="transmembrane region" description="Helical" evidence="11">
    <location>
        <begin position="192"/>
        <end position="212"/>
    </location>
</feature>
<dbReference type="InterPro" id="IPR002528">
    <property type="entry name" value="MATE_fam"/>
</dbReference>
<evidence type="ECO:0000256" key="7">
    <source>
        <dbReference type="ARBA" id="ARBA00022989"/>
    </source>
</evidence>
<keyword evidence="5" id="KW-1003">Cell membrane</keyword>